<dbReference type="RefSeq" id="WP_015443688.1">
    <property type="nucleotide sequence ID" value="NC_020520.1"/>
</dbReference>
<dbReference type="KEGG" id="aym:YM304_41270"/>
<keyword evidence="5" id="KW-1185">Reference proteome</keyword>
<dbReference type="InterPro" id="IPR002491">
    <property type="entry name" value="ABC_transptr_periplasmic_BD"/>
</dbReference>
<feature type="chain" id="PRO_5025646626" evidence="2">
    <location>
        <begin position="25"/>
        <end position="305"/>
    </location>
</feature>
<dbReference type="PROSITE" id="PS51257">
    <property type="entry name" value="PROKAR_LIPOPROTEIN"/>
    <property type="match status" value="1"/>
</dbReference>
<dbReference type="Proteomes" id="UP000011863">
    <property type="component" value="Chromosome"/>
</dbReference>
<feature type="signal peptide" evidence="2">
    <location>
        <begin position="1"/>
        <end position="24"/>
    </location>
</feature>
<comment type="similarity">
    <text evidence="1">Belongs to the bacterial solute-binding protein 8 family.</text>
</comment>
<evidence type="ECO:0000256" key="2">
    <source>
        <dbReference type="SAM" id="SignalP"/>
    </source>
</evidence>
<dbReference type="Gene3D" id="3.40.50.1980">
    <property type="entry name" value="Nitrogenase molybdenum iron protein domain"/>
    <property type="match status" value="2"/>
</dbReference>
<dbReference type="PROSITE" id="PS50983">
    <property type="entry name" value="FE_B12_PBP"/>
    <property type="match status" value="1"/>
</dbReference>
<keyword evidence="2" id="KW-0732">Signal</keyword>
<organism evidence="4 5">
    <name type="scientific">Ilumatobacter coccineus (strain NBRC 103263 / KCTC 29153 / YM16-304)</name>
    <dbReference type="NCBI Taxonomy" id="1313172"/>
    <lineage>
        <taxon>Bacteria</taxon>
        <taxon>Bacillati</taxon>
        <taxon>Actinomycetota</taxon>
        <taxon>Acidimicrobiia</taxon>
        <taxon>Acidimicrobiales</taxon>
        <taxon>Ilumatobacteraceae</taxon>
        <taxon>Ilumatobacter</taxon>
    </lineage>
</organism>
<evidence type="ECO:0000256" key="1">
    <source>
        <dbReference type="ARBA" id="ARBA00008814"/>
    </source>
</evidence>
<accession>A0A6C7EDA2</accession>
<gene>
    <name evidence="4" type="ORF">YM304_41270</name>
</gene>
<evidence type="ECO:0000313" key="5">
    <source>
        <dbReference type="Proteomes" id="UP000011863"/>
    </source>
</evidence>
<dbReference type="InterPro" id="IPR050902">
    <property type="entry name" value="ABC_Transporter_SBP"/>
</dbReference>
<feature type="domain" description="Fe/B12 periplasmic-binding" evidence="3">
    <location>
        <begin position="48"/>
        <end position="305"/>
    </location>
</feature>
<sequence length="305" mass="30942">MAQRTLLSYLSALSCLALASTACGVDDTQAGAIGTTAPTTAALAPPERIIPVDGDLAEIVFALGLGEQVVATDISATHPAAADALPEIGYQRALAAEPIVAFDPTIVLATDIAGPVETLDDLERLGVEVVMIPNESSSDGPGNKIRAVAAALGVDATGQALADTVDAEIAAASARVDDVTPSLKVGVLYVRGKNVQLLLGEGGGVDWMIEAAGAIDIADELGIVDNAPINAESLVAAAPDVLIIPERGLESVGGIDGLLELPGIAETPAGQTGRVVAYDDQYLLGNGPRTGQFLDQLITDLHGDI</sequence>
<dbReference type="AlphaFoldDB" id="A0A6C7EDA2"/>
<dbReference type="PANTHER" id="PTHR30535">
    <property type="entry name" value="VITAMIN B12-BINDING PROTEIN"/>
    <property type="match status" value="1"/>
</dbReference>
<protein>
    <submittedName>
        <fullName evidence="4">Putative hemin ABC transporter hemin-binding protein</fullName>
    </submittedName>
</protein>
<dbReference type="Pfam" id="PF01497">
    <property type="entry name" value="Peripla_BP_2"/>
    <property type="match status" value="1"/>
</dbReference>
<evidence type="ECO:0000259" key="3">
    <source>
        <dbReference type="PROSITE" id="PS50983"/>
    </source>
</evidence>
<dbReference type="SUPFAM" id="SSF53807">
    <property type="entry name" value="Helical backbone' metal receptor"/>
    <property type="match status" value="1"/>
</dbReference>
<name>A0A6C7EDA2_ILUCY</name>
<dbReference type="PANTHER" id="PTHR30535:SF4">
    <property type="entry name" value="HEMIN-BINDING PERIPLASMIC PROTEIN HMUT"/>
    <property type="match status" value="1"/>
</dbReference>
<proteinExistence type="inferred from homology"/>
<dbReference type="EMBL" id="AP012057">
    <property type="protein sequence ID" value="BAN04441.1"/>
    <property type="molecule type" value="Genomic_DNA"/>
</dbReference>
<reference evidence="4 5" key="1">
    <citation type="journal article" date="2013" name="Int. J. Syst. Evol. Microbiol.">
        <title>Ilumatobacter nonamiense sp. nov. and Ilumatobacter coccineum sp. nov., isolated from seashore sand.</title>
        <authorList>
            <person name="Matsumoto A."/>
            <person name="Kasai H."/>
            <person name="Matsuo Y."/>
            <person name="Shizuri Y."/>
            <person name="Ichikawa N."/>
            <person name="Fujita N."/>
            <person name="Omura S."/>
            <person name="Takahashi Y."/>
        </authorList>
    </citation>
    <scope>NUCLEOTIDE SEQUENCE [LARGE SCALE GENOMIC DNA]</scope>
    <source>
        <strain evidence="5">NBRC 103263 / KCTC 29153 / YM16-304</strain>
    </source>
</reference>
<evidence type="ECO:0000313" key="4">
    <source>
        <dbReference type="EMBL" id="BAN04441.1"/>
    </source>
</evidence>